<comment type="caution">
    <text evidence="3">The sequence shown here is derived from an EMBL/GenBank/DDBJ whole genome shotgun (WGS) entry which is preliminary data.</text>
</comment>
<proteinExistence type="predicted"/>
<dbReference type="SUPFAM" id="SSF103481">
    <property type="entry name" value="Multidrug resistance efflux transporter EmrE"/>
    <property type="match status" value="2"/>
</dbReference>
<organism evidence="3 4">
    <name type="scientific">Pseudomonas fluorescens</name>
    <dbReference type="NCBI Taxonomy" id="294"/>
    <lineage>
        <taxon>Bacteria</taxon>
        <taxon>Pseudomonadati</taxon>
        <taxon>Pseudomonadota</taxon>
        <taxon>Gammaproteobacteria</taxon>
        <taxon>Pseudomonadales</taxon>
        <taxon>Pseudomonadaceae</taxon>
        <taxon>Pseudomonas</taxon>
    </lineage>
</organism>
<accession>A0A0D0NNW6</accession>
<dbReference type="RefSeq" id="WP_042728495.1">
    <property type="nucleotide sequence ID" value="NZ_JXNZ01000020.1"/>
</dbReference>
<evidence type="ECO:0000259" key="2">
    <source>
        <dbReference type="Pfam" id="PF00892"/>
    </source>
</evidence>
<dbReference type="InterPro" id="IPR037185">
    <property type="entry name" value="EmrE-like"/>
</dbReference>
<evidence type="ECO:0000313" key="3">
    <source>
        <dbReference type="EMBL" id="KIQ60786.1"/>
    </source>
</evidence>
<feature type="transmembrane region" description="Helical" evidence="1">
    <location>
        <begin position="104"/>
        <end position="129"/>
    </location>
</feature>
<dbReference type="PATRIC" id="fig|294.124.peg.780"/>
<protein>
    <submittedName>
        <fullName evidence="3">Transporter</fullName>
    </submittedName>
</protein>
<feature type="transmembrane region" description="Helical" evidence="1">
    <location>
        <begin position="80"/>
        <end position="98"/>
    </location>
</feature>
<dbReference type="InterPro" id="IPR000620">
    <property type="entry name" value="EamA_dom"/>
</dbReference>
<evidence type="ECO:0000256" key="1">
    <source>
        <dbReference type="SAM" id="Phobius"/>
    </source>
</evidence>
<dbReference type="PANTHER" id="PTHR12715">
    <property type="entry name" value="TRANSPORTER, DRUG/METABOLITE EXPORTER FAMILY"/>
    <property type="match status" value="1"/>
</dbReference>
<feature type="transmembrane region" description="Helical" evidence="1">
    <location>
        <begin position="136"/>
        <end position="154"/>
    </location>
</feature>
<evidence type="ECO:0000313" key="4">
    <source>
        <dbReference type="Proteomes" id="UP000032101"/>
    </source>
</evidence>
<feature type="transmembrane region" description="Helical" evidence="1">
    <location>
        <begin position="52"/>
        <end position="73"/>
    </location>
</feature>
<feature type="transmembrane region" description="Helical" evidence="1">
    <location>
        <begin position="160"/>
        <end position="179"/>
    </location>
</feature>
<keyword evidence="1" id="KW-0472">Membrane</keyword>
<dbReference type="PANTHER" id="PTHR12715:SF4">
    <property type="entry name" value="EAMA DOMAIN-CONTAINING PROTEIN"/>
    <property type="match status" value="1"/>
</dbReference>
<dbReference type="GO" id="GO:0016020">
    <property type="term" value="C:membrane"/>
    <property type="evidence" value="ECO:0007669"/>
    <property type="project" value="InterPro"/>
</dbReference>
<feature type="transmembrane region" description="Helical" evidence="1">
    <location>
        <begin position="191"/>
        <end position="214"/>
    </location>
</feature>
<feature type="domain" description="EamA" evidence="2">
    <location>
        <begin position="22"/>
        <end position="152"/>
    </location>
</feature>
<feature type="transmembrane region" description="Helical" evidence="1">
    <location>
        <begin position="21"/>
        <end position="46"/>
    </location>
</feature>
<dbReference type="InterPro" id="IPR052756">
    <property type="entry name" value="Alkyne_AA_exporter"/>
</dbReference>
<dbReference type="Pfam" id="PF00892">
    <property type="entry name" value="EamA"/>
    <property type="match status" value="2"/>
</dbReference>
<dbReference type="AlphaFoldDB" id="A0A0D0NNW6"/>
<gene>
    <name evidence="3" type="ORF">RL74_03810</name>
</gene>
<feature type="transmembrane region" description="Helical" evidence="1">
    <location>
        <begin position="255"/>
        <end position="274"/>
    </location>
</feature>
<name>A0A0D0NNW6_PSEFL</name>
<dbReference type="Proteomes" id="UP000032101">
    <property type="component" value="Unassembled WGS sequence"/>
</dbReference>
<dbReference type="EMBL" id="JXNZ01000020">
    <property type="protein sequence ID" value="KIQ60786.1"/>
    <property type="molecule type" value="Genomic_DNA"/>
</dbReference>
<feature type="domain" description="EamA" evidence="2">
    <location>
        <begin position="166"/>
        <end position="297"/>
    </location>
</feature>
<sequence length="309" mass="33070">MQTRGMSFEGAKSLRKPDVKVLLATLFVIVCWAYSPIGIHIGLQAYAPGQLALMRFLIASLFMALVATVKGIARPRLRDFPLLAVLGFLAVSLHHIALNYGQRGVSAGAASVLAQSTPLFSTLLAQWVFKERVCGWRWGCVLCGLLGAAVVVAGDHGWGAVDAHGLLILLAALSWSLYFSLQKRHAHRYDGLTMVCYTLWSGTLLLFVFAPGLAGAARQASASVNLAVLTLGVFPSALAYLAWAYVLAHSNVSRATMALYLIPPTAMSMAALVLAERPSIMVMTGTVIVLVSVLALNFEPITKKSPTAF</sequence>
<reference evidence="3 4" key="1">
    <citation type="submission" date="2015-01" db="EMBL/GenBank/DDBJ databases">
        <title>Draft Genome Sequence of the Biocontrol and Plant Growth-Promoting Rhizobacteria (PGPR) Pseudomonas fluorescens UM270.</title>
        <authorList>
            <person name="Hernandez-Salmeron J.E."/>
            <person name="Santoyo G."/>
            <person name="Moreno-Hagelsieb G."/>
            <person name="Hernandez-Leon R."/>
        </authorList>
    </citation>
    <scope>NUCLEOTIDE SEQUENCE [LARGE SCALE GENOMIC DNA]</scope>
    <source>
        <strain evidence="3 4">UM270</strain>
    </source>
</reference>
<keyword evidence="1" id="KW-0812">Transmembrane</keyword>
<keyword evidence="1" id="KW-1133">Transmembrane helix</keyword>
<feature type="transmembrane region" description="Helical" evidence="1">
    <location>
        <begin position="226"/>
        <end position="248"/>
    </location>
</feature>
<feature type="transmembrane region" description="Helical" evidence="1">
    <location>
        <begin position="280"/>
        <end position="298"/>
    </location>
</feature>
<dbReference type="OrthoDB" id="9809509at2"/>